<evidence type="ECO:0000256" key="6">
    <source>
        <dbReference type="ARBA" id="ARBA00025513"/>
    </source>
</evidence>
<evidence type="ECO:0000256" key="3">
    <source>
        <dbReference type="ARBA" id="ARBA00023015"/>
    </source>
</evidence>
<feature type="region of interest" description="Disordered" evidence="8">
    <location>
        <begin position="159"/>
        <end position="199"/>
    </location>
</feature>
<evidence type="ECO:0000256" key="1">
    <source>
        <dbReference type="ARBA" id="ARBA00004123"/>
    </source>
</evidence>
<feature type="compositionally biased region" description="Polar residues" evidence="8">
    <location>
        <begin position="165"/>
        <end position="185"/>
    </location>
</feature>
<comment type="similarity">
    <text evidence="2 7">Belongs to the enhancer of polycomb family.</text>
</comment>
<feature type="compositionally biased region" description="Low complexity" evidence="8">
    <location>
        <begin position="945"/>
        <end position="954"/>
    </location>
</feature>
<dbReference type="AlphaFoldDB" id="A0A5M3MJ33"/>
<evidence type="ECO:0000256" key="8">
    <source>
        <dbReference type="SAM" id="MobiDB-lite"/>
    </source>
</evidence>
<evidence type="ECO:0000256" key="2">
    <source>
        <dbReference type="ARBA" id="ARBA00008035"/>
    </source>
</evidence>
<reference evidence="11" key="1">
    <citation type="journal article" date="2012" name="Science">
        <title>The Paleozoic origin of enzymatic lignin decomposition reconstructed from 31 fungal genomes.</title>
        <authorList>
            <person name="Floudas D."/>
            <person name="Binder M."/>
            <person name="Riley R."/>
            <person name="Barry K."/>
            <person name="Blanchette R.A."/>
            <person name="Henrissat B."/>
            <person name="Martinez A.T."/>
            <person name="Otillar R."/>
            <person name="Spatafora J.W."/>
            <person name="Yadav J.S."/>
            <person name="Aerts A."/>
            <person name="Benoit I."/>
            <person name="Boyd A."/>
            <person name="Carlson A."/>
            <person name="Copeland A."/>
            <person name="Coutinho P.M."/>
            <person name="de Vries R.P."/>
            <person name="Ferreira P."/>
            <person name="Findley K."/>
            <person name="Foster B."/>
            <person name="Gaskell J."/>
            <person name="Glotzer D."/>
            <person name="Gorecki P."/>
            <person name="Heitman J."/>
            <person name="Hesse C."/>
            <person name="Hori C."/>
            <person name="Igarashi K."/>
            <person name="Jurgens J.A."/>
            <person name="Kallen N."/>
            <person name="Kersten P."/>
            <person name="Kohler A."/>
            <person name="Kuees U."/>
            <person name="Kumar T.K.A."/>
            <person name="Kuo A."/>
            <person name="LaButti K."/>
            <person name="Larrondo L.F."/>
            <person name="Lindquist E."/>
            <person name="Ling A."/>
            <person name="Lombard V."/>
            <person name="Lucas S."/>
            <person name="Lundell T."/>
            <person name="Martin R."/>
            <person name="McLaughlin D.J."/>
            <person name="Morgenstern I."/>
            <person name="Morin E."/>
            <person name="Murat C."/>
            <person name="Nagy L.G."/>
            <person name="Nolan M."/>
            <person name="Ohm R.A."/>
            <person name="Patyshakuliyeva A."/>
            <person name="Rokas A."/>
            <person name="Ruiz-Duenas F.J."/>
            <person name="Sabat G."/>
            <person name="Salamov A."/>
            <person name="Samejima M."/>
            <person name="Schmutz J."/>
            <person name="Slot J.C."/>
            <person name="St John F."/>
            <person name="Stenlid J."/>
            <person name="Sun H."/>
            <person name="Sun S."/>
            <person name="Syed K."/>
            <person name="Tsang A."/>
            <person name="Wiebenga A."/>
            <person name="Young D."/>
            <person name="Pisabarro A."/>
            <person name="Eastwood D.C."/>
            <person name="Martin F."/>
            <person name="Cullen D."/>
            <person name="Grigoriev I.V."/>
            <person name="Hibbett D.S."/>
        </authorList>
    </citation>
    <scope>NUCLEOTIDE SEQUENCE [LARGE SCALE GENOMIC DNA]</scope>
    <source>
        <strain evidence="11">RWD-64-598 SS2</strain>
    </source>
</reference>
<feature type="region of interest" description="Disordered" evidence="8">
    <location>
        <begin position="395"/>
        <end position="430"/>
    </location>
</feature>
<keyword evidence="11" id="KW-1185">Reference proteome</keyword>
<dbReference type="GeneID" id="19208059"/>
<keyword evidence="4 7" id="KW-0804">Transcription</keyword>
<feature type="region of interest" description="Disordered" evidence="8">
    <location>
        <begin position="69"/>
        <end position="98"/>
    </location>
</feature>
<dbReference type="EMBL" id="JH711581">
    <property type="protein sequence ID" value="EIW79222.1"/>
    <property type="molecule type" value="Genomic_DNA"/>
</dbReference>
<feature type="compositionally biased region" description="Low complexity" evidence="8">
    <location>
        <begin position="730"/>
        <end position="739"/>
    </location>
</feature>
<dbReference type="GO" id="GO:0035267">
    <property type="term" value="C:NuA4 histone acetyltransferase complex"/>
    <property type="evidence" value="ECO:0007669"/>
    <property type="project" value="InterPro"/>
</dbReference>
<feature type="region of interest" description="Disordered" evidence="8">
    <location>
        <begin position="703"/>
        <end position="739"/>
    </location>
</feature>
<dbReference type="RefSeq" id="XP_007770473.1">
    <property type="nucleotide sequence ID" value="XM_007772283.1"/>
</dbReference>
<dbReference type="InterPro" id="IPR024943">
    <property type="entry name" value="Enhancer_polycomb"/>
</dbReference>
<feature type="region of interest" description="Disordered" evidence="8">
    <location>
        <begin position="888"/>
        <end position="998"/>
    </location>
</feature>
<feature type="compositionally biased region" description="Polar residues" evidence="8">
    <location>
        <begin position="983"/>
        <end position="998"/>
    </location>
</feature>
<feature type="region of interest" description="Disordered" evidence="8">
    <location>
        <begin position="778"/>
        <end position="798"/>
    </location>
</feature>
<dbReference type="OMA" id="HKSASIQ"/>
<comment type="function">
    <text evidence="6">Component of the NuA4 histone acetyltransferase complex which is involved in transcriptional activation of selected genes principally by acetylation of nucleosomal histone H4 and H2A. The NuA4 complex is also involved in DNA repair. Involved in gene silencing by neighboring heterochromatin, blockage of the silencing spreading along the chromosome, and required for cell cycle progression through G2/M.</text>
</comment>
<protein>
    <recommendedName>
        <fullName evidence="7">Enhancer of polycomb-like protein</fullName>
    </recommendedName>
</protein>
<keyword evidence="5 7" id="KW-0539">Nucleus</keyword>
<proteinExistence type="inferred from homology"/>
<dbReference type="Proteomes" id="UP000053558">
    <property type="component" value="Unassembled WGS sequence"/>
</dbReference>
<organism evidence="10 11">
    <name type="scientific">Coniophora puteana (strain RWD-64-598)</name>
    <name type="common">Brown rot fungus</name>
    <dbReference type="NCBI Taxonomy" id="741705"/>
    <lineage>
        <taxon>Eukaryota</taxon>
        <taxon>Fungi</taxon>
        <taxon>Dikarya</taxon>
        <taxon>Basidiomycota</taxon>
        <taxon>Agaricomycotina</taxon>
        <taxon>Agaricomycetes</taxon>
        <taxon>Agaricomycetidae</taxon>
        <taxon>Boletales</taxon>
        <taxon>Coniophorineae</taxon>
        <taxon>Coniophoraceae</taxon>
        <taxon>Coniophora</taxon>
    </lineage>
</organism>
<evidence type="ECO:0000256" key="5">
    <source>
        <dbReference type="ARBA" id="ARBA00023242"/>
    </source>
</evidence>
<dbReference type="KEGG" id="cput:CONPUDRAFT_59856"/>
<name>A0A5M3MJ33_CONPW</name>
<dbReference type="Pfam" id="PF10513">
    <property type="entry name" value="EPL1"/>
    <property type="match status" value="1"/>
</dbReference>
<evidence type="ECO:0000256" key="4">
    <source>
        <dbReference type="ARBA" id="ARBA00023163"/>
    </source>
</evidence>
<evidence type="ECO:0000313" key="10">
    <source>
        <dbReference type="EMBL" id="EIW79222.1"/>
    </source>
</evidence>
<evidence type="ECO:0000256" key="7">
    <source>
        <dbReference type="RuleBase" id="RU361124"/>
    </source>
</evidence>
<keyword evidence="3 7" id="KW-0805">Transcription regulation</keyword>
<feature type="domain" description="Enhancer of polycomb-like N-terminal" evidence="9">
    <location>
        <begin position="15"/>
        <end position="216"/>
    </location>
</feature>
<dbReference type="GO" id="GO:0005634">
    <property type="term" value="C:nucleus"/>
    <property type="evidence" value="ECO:0007669"/>
    <property type="project" value="UniProtKB-SubCell"/>
</dbReference>
<evidence type="ECO:0000259" key="9">
    <source>
        <dbReference type="Pfam" id="PF10513"/>
    </source>
</evidence>
<feature type="compositionally biased region" description="Basic and acidic residues" evidence="8">
    <location>
        <begin position="395"/>
        <end position="405"/>
    </location>
</feature>
<dbReference type="OrthoDB" id="435275at2759"/>
<accession>A0A5M3MJ33</accession>
<dbReference type="InterPro" id="IPR019542">
    <property type="entry name" value="Enhancer_polycomb-like_N"/>
</dbReference>
<sequence>MPRNHNLGTSTLRNRNRVTNKTRLRIIQGNIEADPLVLDEDEEKARIVSTAGVDAEDANEHHLQAVLSAAQHRHPSVSRTTRADSKPSAPAPSAFIPVPDSTGVVDNYAELYTPNKWRDPAPYVRSSETVDEACSNALIDGFTYIMDERDKEWLDRNNEEARGEGTSTQGALSTPGTTTRVSQRSAKAKGKEPESTQPVTISEDELELVMGIFEKTTHDKTEFLHHSLETGMAFPAFTDYQDVFSSPLSPSLFATFTVPSWIPTSSSLLRIAKSVYPHWRERRMDRGGHRIIPPLNFDEADVLNESYICFRRREIKAVRKTRASQATSSDKLLRMQAEFVQSNDIAQLTLTRENMKRDNLQESLKVWEKRIEFMDFKRKFPMLGTKEDEELLQDKEKVKRSRPEAASRIPGVKLRTGESTSPSVAPEPPLRPKERLAIINGAVDRDMARHKERDMHWEDVTANPYQRPGVPSYRRLWKAIPAAAHSSLSTTTSNDDEDEDESNRHVRFLRLRYGRGGQALLDRRDAYLSRPGLRSGDDVFERRRKAFARRLAMTGTSDEEDEETATRLRERWRFDQDDVPPVGPDGPEEQDRMLVDDYEPRYLRHSMGLLSDQDQQHLSSDPTITISVDGRQQSFQPYRPTSYALRRDQVYPQRAFQQQQGAMRQIPAGMPLSSIPGGVPISMQAQFKPLHNQNGLAQMRISTSGRHSAAGAASPGNLVPPTQSSPPRPSSAVSTSAPAVSDIDKLNQANGAQTNGVASTSVSQMNGDAQGTAQVDGTVMSQQASPPNRPKVDGPQSTAAINVPNGYHVAMNGYTNLSNAQYMRQAPAQLTMQQMQNLKLAFAQSQDMHNSPGRQINAAYIPNPNGTHFNVQLNSGAQNMNLKIPQGRQWASMQQPVTVPSNGDQSMTHASMSPSPHLGHAVPNVPVRAPSANGRRPSIGVPYQHSPHMPHSSPSPLPAQMQLPAHQSPPRPSMTPTMKMASPQLQHQHAVSSVQGGY</sequence>
<feature type="compositionally biased region" description="Polar residues" evidence="8">
    <location>
        <begin position="889"/>
        <end position="914"/>
    </location>
</feature>
<dbReference type="GO" id="GO:0006357">
    <property type="term" value="P:regulation of transcription by RNA polymerase II"/>
    <property type="evidence" value="ECO:0007669"/>
    <property type="project" value="InterPro"/>
</dbReference>
<dbReference type="PANTHER" id="PTHR14898">
    <property type="entry name" value="ENHANCER OF POLYCOMB"/>
    <property type="match status" value="1"/>
</dbReference>
<comment type="subcellular location">
    <subcellularLocation>
        <location evidence="1 7">Nucleus</location>
    </subcellularLocation>
</comment>
<comment type="caution">
    <text evidence="10">The sequence shown here is derived from an EMBL/GenBank/DDBJ whole genome shotgun (WGS) entry which is preliminary data.</text>
</comment>
<gene>
    <name evidence="10" type="ORF">CONPUDRAFT_59856</name>
</gene>
<evidence type="ECO:0000313" key="11">
    <source>
        <dbReference type="Proteomes" id="UP000053558"/>
    </source>
</evidence>